<evidence type="ECO:0000259" key="3">
    <source>
        <dbReference type="PROSITE" id="PS51371"/>
    </source>
</evidence>
<proteinExistence type="predicted"/>
<dbReference type="SUPFAM" id="SSF55874">
    <property type="entry name" value="ATPase domain of HSP90 chaperone/DNA topoisomerase II/histidine kinase"/>
    <property type="match status" value="1"/>
</dbReference>
<dbReference type="SMART" id="SM00116">
    <property type="entry name" value="CBS"/>
    <property type="match status" value="2"/>
</dbReference>
<dbReference type="PROSITE" id="PS51371">
    <property type="entry name" value="CBS"/>
    <property type="match status" value="2"/>
</dbReference>
<dbReference type="SMART" id="SM00387">
    <property type="entry name" value="HATPase_c"/>
    <property type="match status" value="1"/>
</dbReference>
<evidence type="ECO:0000313" key="5">
    <source>
        <dbReference type="Proteomes" id="UP000319130"/>
    </source>
</evidence>
<dbReference type="InterPro" id="IPR036890">
    <property type="entry name" value="HATPase_C_sf"/>
</dbReference>
<dbReference type="InterPro" id="IPR051462">
    <property type="entry name" value="CBS_domain-containing"/>
</dbReference>
<dbReference type="PANTHER" id="PTHR48108">
    <property type="entry name" value="CBS DOMAIN-CONTAINING PROTEIN CBSX2, CHLOROPLASTIC"/>
    <property type="match status" value="1"/>
</dbReference>
<organism evidence="4 5">
    <name type="scientific">Aerophobetes bacterium</name>
    <dbReference type="NCBI Taxonomy" id="2030807"/>
    <lineage>
        <taxon>Bacteria</taxon>
        <taxon>Candidatus Aerophobota</taxon>
    </lineage>
</organism>
<gene>
    <name evidence="4" type="ORF">E3J48_08170</name>
</gene>
<dbReference type="InterPro" id="IPR000644">
    <property type="entry name" value="CBS_dom"/>
</dbReference>
<feature type="domain" description="CBS" evidence="3">
    <location>
        <begin position="83"/>
        <end position="140"/>
    </location>
</feature>
<dbReference type="InterPro" id="IPR046342">
    <property type="entry name" value="CBS_dom_sf"/>
</dbReference>
<evidence type="ECO:0000256" key="2">
    <source>
        <dbReference type="PROSITE-ProRule" id="PRU00703"/>
    </source>
</evidence>
<reference evidence="4 5" key="1">
    <citation type="submission" date="2019-03" db="EMBL/GenBank/DDBJ databases">
        <title>Metabolic potential of uncultured bacteria and archaea associated with petroleum seepage in deep-sea sediments.</title>
        <authorList>
            <person name="Dong X."/>
            <person name="Hubert C."/>
        </authorList>
    </citation>
    <scope>NUCLEOTIDE SEQUENCE [LARGE SCALE GENOMIC DNA]</scope>
    <source>
        <strain evidence="4">E29_bin52</strain>
    </source>
</reference>
<dbReference type="EMBL" id="SOIZ01000376">
    <property type="protein sequence ID" value="TET59152.1"/>
    <property type="molecule type" value="Genomic_DNA"/>
</dbReference>
<evidence type="ECO:0000256" key="1">
    <source>
        <dbReference type="ARBA" id="ARBA00022737"/>
    </source>
</evidence>
<dbReference type="Pfam" id="PF02518">
    <property type="entry name" value="HATPase_c"/>
    <property type="match status" value="1"/>
</dbReference>
<protein>
    <submittedName>
        <fullName evidence="4">CBS domain-containing protein</fullName>
    </submittedName>
</protein>
<dbReference type="CDD" id="cd02205">
    <property type="entry name" value="CBS_pair_SF"/>
    <property type="match status" value="1"/>
</dbReference>
<dbReference type="Proteomes" id="UP000319130">
    <property type="component" value="Unassembled WGS sequence"/>
</dbReference>
<comment type="caution">
    <text evidence="4">The sequence shown here is derived from an EMBL/GenBank/DDBJ whole genome shotgun (WGS) entry which is preliminary data.</text>
</comment>
<dbReference type="InterPro" id="IPR003594">
    <property type="entry name" value="HATPase_dom"/>
</dbReference>
<feature type="domain" description="CBS" evidence="3">
    <location>
        <begin position="21"/>
        <end position="77"/>
    </location>
</feature>
<dbReference type="AlphaFoldDB" id="A0A523VWJ7"/>
<dbReference type="Gene3D" id="3.10.580.10">
    <property type="entry name" value="CBS-domain"/>
    <property type="match status" value="2"/>
</dbReference>
<dbReference type="Pfam" id="PF00571">
    <property type="entry name" value="CBS"/>
    <property type="match status" value="2"/>
</dbReference>
<dbReference type="Gene3D" id="3.30.565.10">
    <property type="entry name" value="Histidine kinase-like ATPase, C-terminal domain"/>
    <property type="match status" value="1"/>
</dbReference>
<name>A0A523VWJ7_UNCAE</name>
<dbReference type="SUPFAM" id="SSF54631">
    <property type="entry name" value="CBS-domain pair"/>
    <property type="match status" value="1"/>
</dbReference>
<sequence>TYPKAPKIQELGYELKVRQAMNRNLITVEPQTSMSKLRGVLRSNRISGVPVTRENKLLGVICVEDLVNWLMSGAKDCAIEEKMSKDVVTLCADEPLVHAINKLQQYGFFHFPVLERESGELLGTITREDIIRKLLQKLEIEYREEEIRRYRASHIFEDIMADKTSLIFQYYIVGQDFNRAGESSSALKKSLKRLGTHPDIARRVAIAVYEAEMNVVIYARGGEITVKVDPNQIRIEVEDSGPGIPDIEKAMQPGYSTAPEWVRELGFGAGMGLNNIKKCADEMNITSTVGKGTRLEIYVATKKESVSYEVK</sequence>
<accession>A0A523VWJ7</accession>
<keyword evidence="2" id="KW-0129">CBS domain</keyword>
<dbReference type="PANTHER" id="PTHR48108:SF26">
    <property type="entry name" value="CBS DOMAIN-CONTAINING PROTEIN DDB_G0289609"/>
    <property type="match status" value="1"/>
</dbReference>
<keyword evidence="1" id="KW-0677">Repeat</keyword>
<evidence type="ECO:0000313" key="4">
    <source>
        <dbReference type="EMBL" id="TET59152.1"/>
    </source>
</evidence>
<feature type="non-terminal residue" evidence="4">
    <location>
        <position position="1"/>
    </location>
</feature>